<keyword evidence="1" id="KW-0812">Transmembrane</keyword>
<evidence type="ECO:0000313" key="3">
    <source>
        <dbReference type="Proteomes" id="UP001322785"/>
    </source>
</evidence>
<accession>A0ABZ0ZAT7</accession>
<feature type="transmembrane region" description="Helical" evidence="1">
    <location>
        <begin position="45"/>
        <end position="69"/>
    </location>
</feature>
<reference evidence="2 3" key="1">
    <citation type="submission" date="2023-12" db="EMBL/GenBank/DDBJ databases">
        <authorList>
            <person name="Menendez E."/>
            <person name="Kaur S."/>
            <person name="Flores-Felix J.D."/>
            <person name="diCenzo G.C."/>
            <person name="Peix A."/>
            <person name="Velazquez E."/>
        </authorList>
    </citation>
    <scope>NUCLEOTIDE SEQUENCE [LARGE SCALE GENOMIC DNA]</scope>
    <source>
        <strain evidence="2 3">CIP 108029</strain>
    </source>
</reference>
<name>A0ABZ0ZAT7_9HYPH</name>
<protein>
    <submittedName>
        <fullName evidence="2">Uncharacterized protein</fullName>
    </submittedName>
</protein>
<keyword evidence="3" id="KW-1185">Reference proteome</keyword>
<sequence>MTDLKGKALPTSRVTFLAFLLAWATLWSAWLSVTITRSYIHYGDVIFGATMWLLPLLVVPLILGLPAIATLGLERFGVLHGVASTTIVGGCISALQALLVLQAYGNDAVFTNYSRPLIVSSNFIPGVVWGIIYSWLASRSRK</sequence>
<organism evidence="2 3">
    <name type="scientific">Rhizobium indigoferae</name>
    <dbReference type="NCBI Taxonomy" id="158891"/>
    <lineage>
        <taxon>Bacteria</taxon>
        <taxon>Pseudomonadati</taxon>
        <taxon>Pseudomonadota</taxon>
        <taxon>Alphaproteobacteria</taxon>
        <taxon>Hyphomicrobiales</taxon>
        <taxon>Rhizobiaceae</taxon>
        <taxon>Rhizobium/Agrobacterium group</taxon>
        <taxon>Rhizobium</taxon>
    </lineage>
</organism>
<evidence type="ECO:0000313" key="2">
    <source>
        <dbReference type="EMBL" id="WQN35770.1"/>
    </source>
</evidence>
<dbReference type="Proteomes" id="UP001322785">
    <property type="component" value="Chromosome"/>
</dbReference>
<proteinExistence type="predicted"/>
<keyword evidence="1" id="KW-1133">Transmembrane helix</keyword>
<feature type="transmembrane region" description="Helical" evidence="1">
    <location>
        <begin position="12"/>
        <end position="33"/>
    </location>
</feature>
<evidence type="ECO:0000256" key="1">
    <source>
        <dbReference type="SAM" id="Phobius"/>
    </source>
</evidence>
<dbReference type="EMBL" id="CP140635">
    <property type="protein sequence ID" value="WQN35770.1"/>
    <property type="molecule type" value="Genomic_DNA"/>
</dbReference>
<gene>
    <name evidence="2" type="ORF">U5G49_000820</name>
</gene>
<feature type="transmembrane region" description="Helical" evidence="1">
    <location>
        <begin position="117"/>
        <end position="136"/>
    </location>
</feature>
<keyword evidence="1" id="KW-0472">Membrane</keyword>
<dbReference type="RefSeq" id="WP_193446164.1">
    <property type="nucleotide sequence ID" value="NZ_BSOQ01000015.1"/>
</dbReference>
<feature type="transmembrane region" description="Helical" evidence="1">
    <location>
        <begin position="81"/>
        <end position="105"/>
    </location>
</feature>